<dbReference type="InterPro" id="IPR050765">
    <property type="entry name" value="Riboflavin_Biosynth_HTPR"/>
</dbReference>
<dbReference type="PANTHER" id="PTHR38011:SF11">
    <property type="entry name" value="2,5-DIAMINO-6-RIBOSYLAMINO-4(3H)-PYRIMIDINONE 5'-PHOSPHATE REDUCTASE"/>
    <property type="match status" value="1"/>
</dbReference>
<dbReference type="RefSeq" id="WP_344277496.1">
    <property type="nucleotide sequence ID" value="NZ_BAAAHV010000012.1"/>
</dbReference>
<evidence type="ECO:0000259" key="1">
    <source>
        <dbReference type="Pfam" id="PF01872"/>
    </source>
</evidence>
<organism evidence="2 3">
    <name type="scientific">Amycolatopsis albidoflavus</name>
    <dbReference type="NCBI Taxonomy" id="102226"/>
    <lineage>
        <taxon>Bacteria</taxon>
        <taxon>Bacillati</taxon>
        <taxon>Actinomycetota</taxon>
        <taxon>Actinomycetes</taxon>
        <taxon>Pseudonocardiales</taxon>
        <taxon>Pseudonocardiaceae</taxon>
        <taxon>Amycolatopsis</taxon>
    </lineage>
</organism>
<evidence type="ECO:0000313" key="2">
    <source>
        <dbReference type="EMBL" id="MFD2485256.1"/>
    </source>
</evidence>
<dbReference type="SUPFAM" id="SSF53597">
    <property type="entry name" value="Dihydrofolate reductase-like"/>
    <property type="match status" value="1"/>
</dbReference>
<reference evidence="3" key="1">
    <citation type="journal article" date="2019" name="Int. J. Syst. Evol. Microbiol.">
        <title>The Global Catalogue of Microorganisms (GCM) 10K type strain sequencing project: providing services to taxonomists for standard genome sequencing and annotation.</title>
        <authorList>
            <consortium name="The Broad Institute Genomics Platform"/>
            <consortium name="The Broad Institute Genome Sequencing Center for Infectious Disease"/>
            <person name="Wu L."/>
            <person name="Ma J."/>
        </authorList>
    </citation>
    <scope>NUCLEOTIDE SEQUENCE [LARGE SCALE GENOMIC DNA]</scope>
    <source>
        <strain evidence="3">CGMCC 4.7638</strain>
    </source>
</reference>
<proteinExistence type="predicted"/>
<dbReference type="Proteomes" id="UP001597542">
    <property type="component" value="Unassembled WGS sequence"/>
</dbReference>
<feature type="domain" description="Bacterial bifunctional deaminase-reductase C-terminal" evidence="1">
    <location>
        <begin position="8"/>
        <end position="173"/>
    </location>
</feature>
<accession>A0ABW5I7A2</accession>
<dbReference type="Pfam" id="PF01872">
    <property type="entry name" value="RibD_C"/>
    <property type="match status" value="1"/>
</dbReference>
<dbReference type="InterPro" id="IPR002734">
    <property type="entry name" value="RibDG_C"/>
</dbReference>
<evidence type="ECO:0000313" key="3">
    <source>
        <dbReference type="Proteomes" id="UP001597542"/>
    </source>
</evidence>
<sequence>MSRTPLRLYMSMSVDGYIAGPDDRPGQELGRDGGRLFDWLDDRMSEGVNGQVYAEASATGAVVSGRRTFELAKRWHGDHHDGVPIHVLTHRADPADEPPGSAKFYTDVDACADEARDKAGNRAVLVHGAGAAQALLAAGQLDELELHLVPVLLGGGRRLFEPTGLDRVELEPVRRLEGRGVTHLRYRVVHRAR</sequence>
<protein>
    <submittedName>
        <fullName evidence="2">Dihydrofolate reductase family protein</fullName>
    </submittedName>
</protein>
<name>A0ABW5I7A2_9PSEU</name>
<dbReference type="EMBL" id="JBHUKQ010000015">
    <property type="protein sequence ID" value="MFD2485256.1"/>
    <property type="molecule type" value="Genomic_DNA"/>
</dbReference>
<dbReference type="PANTHER" id="PTHR38011">
    <property type="entry name" value="DIHYDROFOLATE REDUCTASE FAMILY PROTEIN (AFU_ORTHOLOGUE AFUA_8G06820)"/>
    <property type="match status" value="1"/>
</dbReference>
<comment type="caution">
    <text evidence="2">The sequence shown here is derived from an EMBL/GenBank/DDBJ whole genome shotgun (WGS) entry which is preliminary data.</text>
</comment>
<gene>
    <name evidence="2" type="ORF">ACFSUT_33640</name>
</gene>
<dbReference type="InterPro" id="IPR024072">
    <property type="entry name" value="DHFR-like_dom_sf"/>
</dbReference>
<keyword evidence="3" id="KW-1185">Reference proteome</keyword>
<dbReference type="Gene3D" id="3.40.430.10">
    <property type="entry name" value="Dihydrofolate Reductase, subunit A"/>
    <property type="match status" value="1"/>
</dbReference>